<dbReference type="AlphaFoldDB" id="T0AU28"/>
<name>T0AU28_9RHOO</name>
<evidence type="ECO:0000313" key="2">
    <source>
        <dbReference type="Proteomes" id="UP000015455"/>
    </source>
</evidence>
<organism evidence="1 2">
    <name type="scientific">Thauera terpenica 58Eu</name>
    <dbReference type="NCBI Taxonomy" id="1348657"/>
    <lineage>
        <taxon>Bacteria</taxon>
        <taxon>Pseudomonadati</taxon>
        <taxon>Pseudomonadota</taxon>
        <taxon>Betaproteobacteria</taxon>
        <taxon>Rhodocyclales</taxon>
        <taxon>Zoogloeaceae</taxon>
        <taxon>Thauera</taxon>
    </lineage>
</organism>
<gene>
    <name evidence="1" type="ORF">M622_19140</name>
</gene>
<dbReference type="Proteomes" id="UP000015455">
    <property type="component" value="Unassembled WGS sequence"/>
</dbReference>
<dbReference type="EMBL" id="ATJV01000096">
    <property type="protein sequence ID" value="EPZ14133.1"/>
    <property type="molecule type" value="Genomic_DNA"/>
</dbReference>
<comment type="caution">
    <text evidence="1">The sequence shown here is derived from an EMBL/GenBank/DDBJ whole genome shotgun (WGS) entry which is preliminary data.</text>
</comment>
<evidence type="ECO:0000313" key="1">
    <source>
        <dbReference type="EMBL" id="EPZ14133.1"/>
    </source>
</evidence>
<proteinExistence type="predicted"/>
<sequence>MSLDSCQMDFLAWLEHYPFYLSKKQFLLVKVRLYLPG</sequence>
<reference evidence="1 2" key="1">
    <citation type="submission" date="2013-06" db="EMBL/GenBank/DDBJ databases">
        <title>Draft genome sequence of Thauera terpenica.</title>
        <authorList>
            <person name="Liu B."/>
            <person name="Frostegard A.H."/>
            <person name="Shapleigh J.P."/>
        </authorList>
    </citation>
    <scope>NUCLEOTIDE SEQUENCE [LARGE SCALE GENOMIC DNA]</scope>
    <source>
        <strain evidence="1 2">58Eu</strain>
    </source>
</reference>
<accession>T0AU28</accession>
<protein>
    <submittedName>
        <fullName evidence="1">Uncharacterized protein</fullName>
    </submittedName>
</protein>
<keyword evidence="2" id="KW-1185">Reference proteome</keyword>